<dbReference type="RefSeq" id="WP_141198579.1">
    <property type="nucleotide sequence ID" value="NZ_CP041186.1"/>
</dbReference>
<evidence type="ECO:0000259" key="1">
    <source>
        <dbReference type="Pfam" id="PF26340"/>
    </source>
</evidence>
<dbReference type="EMBL" id="CP041186">
    <property type="protein sequence ID" value="QDG52102.1"/>
    <property type="molecule type" value="Genomic_DNA"/>
</dbReference>
<dbReference type="Pfam" id="PF26340">
    <property type="entry name" value="DNA-SBD_ScoMcrA"/>
    <property type="match status" value="1"/>
</dbReference>
<dbReference type="OrthoDB" id="529575at2"/>
<reference evidence="2 3" key="1">
    <citation type="submission" date="2019-06" db="EMBL/GenBank/DDBJ databases">
        <title>Persicimonas caeni gen. nov., sp. nov., a predatory bacterium isolated from solar saltern.</title>
        <authorList>
            <person name="Wang S."/>
        </authorList>
    </citation>
    <scope>NUCLEOTIDE SEQUENCE [LARGE SCALE GENOMIC DNA]</scope>
    <source>
        <strain evidence="2 3">YN101</strain>
    </source>
</reference>
<evidence type="ECO:0000313" key="2">
    <source>
        <dbReference type="EMBL" id="QDG52102.1"/>
    </source>
</evidence>
<proteinExistence type="predicted"/>
<accession>A0A4Y6PUV2</accession>
<name>A0A4Y6PUV2_PERCE</name>
<gene>
    <name evidence="2" type="ORF">FIV42_15530</name>
</gene>
<dbReference type="AlphaFoldDB" id="A0A4Y6PUV2"/>
<dbReference type="InterPro" id="IPR058813">
    <property type="entry name" value="DNA-SBD_ScoMcrA"/>
</dbReference>
<feature type="domain" description="ScoMcrA-like DNA sulfur-binding" evidence="1">
    <location>
        <begin position="43"/>
        <end position="145"/>
    </location>
</feature>
<organism evidence="2 3">
    <name type="scientific">Persicimonas caeni</name>
    <dbReference type="NCBI Taxonomy" id="2292766"/>
    <lineage>
        <taxon>Bacteria</taxon>
        <taxon>Deltaproteobacteria</taxon>
        <taxon>Bradymonadales</taxon>
        <taxon>Bradymonadaceae</taxon>
        <taxon>Persicimonas</taxon>
    </lineage>
</organism>
<dbReference type="Proteomes" id="UP000315995">
    <property type="component" value="Chromosome"/>
</dbReference>
<accession>A0A5B8YAB6</accession>
<protein>
    <recommendedName>
        <fullName evidence="1">ScoMcrA-like DNA sulfur-binding domain-containing protein</fullName>
    </recommendedName>
</protein>
<evidence type="ECO:0000313" key="3">
    <source>
        <dbReference type="Proteomes" id="UP000315995"/>
    </source>
</evidence>
<keyword evidence="3" id="KW-1185">Reference proteome</keyword>
<sequence>MNVNDRRNIPSSFFEKHPIMRWAALTEQLAGRDDIGEPIHDPAQAVFVLLLVARACRYKPGSMRFEEHATQLQTVLERFSKPIGGESAPNYPFWRFQEHGFWRLEPNADGKVVGVCEERLWQALIQHPWMRYDLAKSLLDAYWPEEIHATIRNAIALPEGPPPRQT</sequence>